<organism evidence="1">
    <name type="scientific">bioreactor metagenome</name>
    <dbReference type="NCBI Taxonomy" id="1076179"/>
    <lineage>
        <taxon>unclassified sequences</taxon>
        <taxon>metagenomes</taxon>
        <taxon>ecological metagenomes</taxon>
    </lineage>
</organism>
<gene>
    <name evidence="1" type="ORF">SDC9_166275</name>
</gene>
<protein>
    <submittedName>
        <fullName evidence="1">Uncharacterized protein</fullName>
    </submittedName>
</protein>
<comment type="caution">
    <text evidence="1">The sequence shown here is derived from an EMBL/GenBank/DDBJ whole genome shotgun (WGS) entry which is preliminary data.</text>
</comment>
<dbReference type="EMBL" id="VSSQ01066345">
    <property type="protein sequence ID" value="MPN18910.1"/>
    <property type="molecule type" value="Genomic_DNA"/>
</dbReference>
<sequence>MRCRRRASLRQQALHRQRQFGQRAEAHLVHHVVPVHLDRAFGNAEFEGDHLVGAALDHLQQHFLLARRQLVVARLQFLGFQAFVEGAADVGQRRSDGVQQGEVFERLFQEVDGAGLHRPHRVGDVAVAGDEDDRQRPAAPRQFVLQRQAVDAGHADVEDETGKVLQPVERQEVERRGIDLDLHAFGADQAAQRFADRRVVVDDVNGGRGVEGGFHRGLAGIRKTKREPPAAGLSSQSLPPWLSTIERLIARPMPRPSLLVE</sequence>
<reference evidence="1" key="1">
    <citation type="submission" date="2019-08" db="EMBL/GenBank/DDBJ databases">
        <authorList>
            <person name="Kucharzyk K."/>
            <person name="Murdoch R.W."/>
            <person name="Higgins S."/>
            <person name="Loffler F."/>
        </authorList>
    </citation>
    <scope>NUCLEOTIDE SEQUENCE</scope>
</reference>
<name>A0A645FZ37_9ZZZZ</name>
<dbReference type="AlphaFoldDB" id="A0A645FZ37"/>
<evidence type="ECO:0000313" key="1">
    <source>
        <dbReference type="EMBL" id="MPN18910.1"/>
    </source>
</evidence>
<accession>A0A645FZ37</accession>
<proteinExistence type="predicted"/>